<dbReference type="EMBL" id="JAJSOF020000003">
    <property type="protein sequence ID" value="KAJ4448633.1"/>
    <property type="molecule type" value="Genomic_DNA"/>
</dbReference>
<feature type="compositionally biased region" description="Polar residues" evidence="1">
    <location>
        <begin position="138"/>
        <end position="149"/>
    </location>
</feature>
<reference evidence="2 3" key="1">
    <citation type="journal article" date="2022" name="Allergy">
        <title>Genome assembly and annotation of Periplaneta americana reveal a comprehensive cockroach allergen profile.</title>
        <authorList>
            <person name="Wang L."/>
            <person name="Xiong Q."/>
            <person name="Saelim N."/>
            <person name="Wang L."/>
            <person name="Nong W."/>
            <person name="Wan A.T."/>
            <person name="Shi M."/>
            <person name="Liu X."/>
            <person name="Cao Q."/>
            <person name="Hui J.H.L."/>
            <person name="Sookrung N."/>
            <person name="Leung T.F."/>
            <person name="Tungtrongchitr A."/>
            <person name="Tsui S.K.W."/>
        </authorList>
    </citation>
    <scope>NUCLEOTIDE SEQUENCE [LARGE SCALE GENOMIC DNA]</scope>
    <source>
        <strain evidence="2">PWHHKU_190912</strain>
    </source>
</reference>
<evidence type="ECO:0000256" key="1">
    <source>
        <dbReference type="SAM" id="MobiDB-lite"/>
    </source>
</evidence>
<keyword evidence="3" id="KW-1185">Reference proteome</keyword>
<feature type="compositionally biased region" description="Basic and acidic residues" evidence="1">
    <location>
        <begin position="98"/>
        <end position="108"/>
    </location>
</feature>
<organism evidence="2 3">
    <name type="scientific">Periplaneta americana</name>
    <name type="common">American cockroach</name>
    <name type="synonym">Blatta americana</name>
    <dbReference type="NCBI Taxonomy" id="6978"/>
    <lineage>
        <taxon>Eukaryota</taxon>
        <taxon>Metazoa</taxon>
        <taxon>Ecdysozoa</taxon>
        <taxon>Arthropoda</taxon>
        <taxon>Hexapoda</taxon>
        <taxon>Insecta</taxon>
        <taxon>Pterygota</taxon>
        <taxon>Neoptera</taxon>
        <taxon>Polyneoptera</taxon>
        <taxon>Dictyoptera</taxon>
        <taxon>Blattodea</taxon>
        <taxon>Blattoidea</taxon>
        <taxon>Blattidae</taxon>
        <taxon>Blattinae</taxon>
        <taxon>Periplaneta</taxon>
    </lineage>
</organism>
<feature type="compositionally biased region" description="Basic and acidic residues" evidence="1">
    <location>
        <begin position="153"/>
        <end position="166"/>
    </location>
</feature>
<accession>A0ABQ8TPL2</accession>
<comment type="caution">
    <text evidence="2">The sequence shown here is derived from an EMBL/GenBank/DDBJ whole genome shotgun (WGS) entry which is preliminary data.</text>
</comment>
<feature type="region of interest" description="Disordered" evidence="1">
    <location>
        <begin position="57"/>
        <end position="166"/>
    </location>
</feature>
<protein>
    <submittedName>
        <fullName evidence="2">Uncharacterized protein</fullName>
    </submittedName>
</protein>
<proteinExistence type="predicted"/>
<sequence length="166" mass="18926">MDLREVGYDDRDWINLAQDRDQWRAYVRAAMNLREHDFPDFLKGPLRETCQHIRVGHRKNSLQDVEEEEASPSPLESWKSPPQPDTASLATIPPVAAPRERQDHRRTFTPEPGAARDSPDIGALLQRVGSARPHIPRSRSSLAQYTQPAQHADVTRRAHSSLDKPR</sequence>
<gene>
    <name evidence="2" type="ORF">ANN_00023</name>
</gene>
<name>A0ABQ8TPL2_PERAM</name>
<dbReference type="Proteomes" id="UP001148838">
    <property type="component" value="Unassembled WGS sequence"/>
</dbReference>
<evidence type="ECO:0000313" key="3">
    <source>
        <dbReference type="Proteomes" id="UP001148838"/>
    </source>
</evidence>
<evidence type="ECO:0000313" key="2">
    <source>
        <dbReference type="EMBL" id="KAJ4448633.1"/>
    </source>
</evidence>